<name>A0AAN9ED97_CROPI</name>
<dbReference type="Proteomes" id="UP001372338">
    <property type="component" value="Unassembled WGS sequence"/>
</dbReference>
<keyword evidence="2" id="KW-1185">Reference proteome</keyword>
<sequence>MLKCQVMDNVQSTKQHNRRIRVGTSQGHIGSVSMRASMLAPPCKNNLGQSKPKFWFSRNERDEGQWLTTVFTFVPVLGSMGGIREQCATMGSRLEF</sequence>
<evidence type="ECO:0000313" key="2">
    <source>
        <dbReference type="Proteomes" id="UP001372338"/>
    </source>
</evidence>
<proteinExistence type="predicted"/>
<organism evidence="1 2">
    <name type="scientific">Crotalaria pallida</name>
    <name type="common">Smooth rattlebox</name>
    <name type="synonym">Crotalaria striata</name>
    <dbReference type="NCBI Taxonomy" id="3830"/>
    <lineage>
        <taxon>Eukaryota</taxon>
        <taxon>Viridiplantae</taxon>
        <taxon>Streptophyta</taxon>
        <taxon>Embryophyta</taxon>
        <taxon>Tracheophyta</taxon>
        <taxon>Spermatophyta</taxon>
        <taxon>Magnoliopsida</taxon>
        <taxon>eudicotyledons</taxon>
        <taxon>Gunneridae</taxon>
        <taxon>Pentapetalae</taxon>
        <taxon>rosids</taxon>
        <taxon>fabids</taxon>
        <taxon>Fabales</taxon>
        <taxon>Fabaceae</taxon>
        <taxon>Papilionoideae</taxon>
        <taxon>50 kb inversion clade</taxon>
        <taxon>genistoids sensu lato</taxon>
        <taxon>core genistoids</taxon>
        <taxon>Crotalarieae</taxon>
        <taxon>Crotalaria</taxon>
    </lineage>
</organism>
<comment type="caution">
    <text evidence="1">The sequence shown here is derived from an EMBL/GenBank/DDBJ whole genome shotgun (WGS) entry which is preliminary data.</text>
</comment>
<gene>
    <name evidence="1" type="ORF">RIF29_28521</name>
</gene>
<dbReference type="EMBL" id="JAYWIO010000006">
    <property type="protein sequence ID" value="KAK7255118.1"/>
    <property type="molecule type" value="Genomic_DNA"/>
</dbReference>
<accession>A0AAN9ED97</accession>
<protein>
    <submittedName>
        <fullName evidence="1">Uncharacterized protein</fullName>
    </submittedName>
</protein>
<dbReference type="AlphaFoldDB" id="A0AAN9ED97"/>
<reference evidence="1 2" key="1">
    <citation type="submission" date="2024-01" db="EMBL/GenBank/DDBJ databases">
        <title>The genomes of 5 underutilized Papilionoideae crops provide insights into root nodulation and disease resistanc.</title>
        <authorList>
            <person name="Yuan L."/>
        </authorList>
    </citation>
    <scope>NUCLEOTIDE SEQUENCE [LARGE SCALE GENOMIC DNA]</scope>
    <source>
        <strain evidence="1">ZHUSHIDOU_FW_LH</strain>
        <tissue evidence="1">Leaf</tissue>
    </source>
</reference>
<evidence type="ECO:0000313" key="1">
    <source>
        <dbReference type="EMBL" id="KAK7255118.1"/>
    </source>
</evidence>